<protein>
    <submittedName>
        <fullName evidence="1">Uncharacterized protein</fullName>
    </submittedName>
</protein>
<organism evidence="1 2">
    <name type="scientific">Chitinophaga costaii</name>
    <dbReference type="NCBI Taxonomy" id="1335309"/>
    <lineage>
        <taxon>Bacteria</taxon>
        <taxon>Pseudomonadati</taxon>
        <taxon>Bacteroidota</taxon>
        <taxon>Chitinophagia</taxon>
        <taxon>Chitinophagales</taxon>
        <taxon>Chitinophagaceae</taxon>
        <taxon>Chitinophaga</taxon>
    </lineage>
</organism>
<sequence length="160" mass="17796">MKQLLFFLSGALLVGSFSACGDGGREVHYTLLQEYLPRNNVELEQDARYVVLDQRDNFETLFRPITRASIKPADFVQKTVLGIIRDFHTSNGGIHVTGIRLDDNDKLHIDYNDTLVNDNDTSSKTAMVILIPKSVKFSEADFYENGVLKAAVTKTGIGGQ</sequence>
<dbReference type="AlphaFoldDB" id="A0A1C4DUN6"/>
<reference evidence="1 2" key="1">
    <citation type="submission" date="2016-08" db="EMBL/GenBank/DDBJ databases">
        <authorList>
            <person name="Seilhamer J.J."/>
        </authorList>
    </citation>
    <scope>NUCLEOTIDE SEQUENCE [LARGE SCALE GENOMIC DNA]</scope>
    <source>
        <strain evidence="1 2">A37T2</strain>
    </source>
</reference>
<dbReference type="RefSeq" id="WP_089712005.1">
    <property type="nucleotide sequence ID" value="NZ_FMAR01000006.1"/>
</dbReference>
<dbReference type="PROSITE" id="PS51257">
    <property type="entry name" value="PROKAR_LIPOPROTEIN"/>
    <property type="match status" value="1"/>
</dbReference>
<accession>A0A1C4DUN6</accession>
<evidence type="ECO:0000313" key="2">
    <source>
        <dbReference type="Proteomes" id="UP000242818"/>
    </source>
</evidence>
<gene>
    <name evidence="1" type="ORF">GA0116948_106126</name>
</gene>
<name>A0A1C4DUN6_9BACT</name>
<evidence type="ECO:0000313" key="1">
    <source>
        <dbReference type="EMBL" id="SCC35116.1"/>
    </source>
</evidence>
<keyword evidence="2" id="KW-1185">Reference proteome</keyword>
<dbReference type="OrthoDB" id="9934369at2"/>
<dbReference type="Proteomes" id="UP000242818">
    <property type="component" value="Unassembled WGS sequence"/>
</dbReference>
<proteinExistence type="predicted"/>
<dbReference type="EMBL" id="FMAR01000006">
    <property type="protein sequence ID" value="SCC35116.1"/>
    <property type="molecule type" value="Genomic_DNA"/>
</dbReference>